<dbReference type="CDD" id="cd08943">
    <property type="entry name" value="R1PA_ADH_SDR_c"/>
    <property type="match status" value="1"/>
</dbReference>
<keyword evidence="2" id="KW-0560">Oxidoreductase</keyword>
<dbReference type="SMART" id="SM01007">
    <property type="entry name" value="Aldolase_II"/>
    <property type="match status" value="1"/>
</dbReference>
<dbReference type="GO" id="GO:0016491">
    <property type="term" value="F:oxidoreductase activity"/>
    <property type="evidence" value="ECO:0007669"/>
    <property type="project" value="UniProtKB-KW"/>
</dbReference>
<dbReference type="SUPFAM" id="SSF51735">
    <property type="entry name" value="NAD(P)-binding Rossmann-fold domains"/>
    <property type="match status" value="1"/>
</dbReference>
<accession>A0A1D8CVX2</accession>
<proteinExistence type="inferred from homology"/>
<dbReference type="InterPro" id="IPR036291">
    <property type="entry name" value="NAD(P)-bd_dom_sf"/>
</dbReference>
<evidence type="ECO:0000259" key="3">
    <source>
        <dbReference type="SMART" id="SM01007"/>
    </source>
</evidence>
<dbReference type="KEGG" id="clz:BIU88_02095"/>
<dbReference type="Gene3D" id="3.40.225.10">
    <property type="entry name" value="Class II aldolase/adducin N-terminal domain"/>
    <property type="match status" value="1"/>
</dbReference>
<reference evidence="4" key="1">
    <citation type="submission" date="2016-09" db="EMBL/GenBank/DDBJ databases">
        <title>Genome sequence of Chlorobaculum limnaeum.</title>
        <authorList>
            <person name="Liu Z."/>
            <person name="Tank M."/>
            <person name="Bryant D.A."/>
        </authorList>
    </citation>
    <scope>NUCLEOTIDE SEQUENCE [LARGE SCALE GENOMIC DNA]</scope>
    <source>
        <strain evidence="4">DSM 1677</strain>
    </source>
</reference>
<dbReference type="AlphaFoldDB" id="A0A1D8CVX2"/>
<evidence type="ECO:0000313" key="4">
    <source>
        <dbReference type="EMBL" id="AOS83040.1"/>
    </source>
</evidence>
<keyword evidence="5" id="KW-1185">Reference proteome</keyword>
<gene>
    <name evidence="4" type="ORF">BIU88_02095</name>
</gene>
<dbReference type="PRINTS" id="PR00081">
    <property type="entry name" value="GDHRDH"/>
</dbReference>
<dbReference type="Pfam" id="PF13561">
    <property type="entry name" value="adh_short_C2"/>
    <property type="match status" value="1"/>
</dbReference>
<dbReference type="Proteomes" id="UP000095185">
    <property type="component" value="Chromosome"/>
</dbReference>
<comment type="similarity">
    <text evidence="1">Belongs to the short-chain dehydrogenases/reductases (SDR) family.</text>
</comment>
<dbReference type="Gene3D" id="3.40.50.720">
    <property type="entry name" value="NAD(P)-binding Rossmann-like Domain"/>
    <property type="match status" value="1"/>
</dbReference>
<feature type="domain" description="Class II aldolase/adducin N-terminal" evidence="3">
    <location>
        <begin position="29"/>
        <end position="246"/>
    </location>
</feature>
<dbReference type="STRING" id="274537.BIU88_02095"/>
<dbReference type="SUPFAM" id="SSF53639">
    <property type="entry name" value="AraD/HMP-PK domain-like"/>
    <property type="match status" value="2"/>
</dbReference>
<dbReference type="RefSeq" id="WP_069808768.1">
    <property type="nucleotide sequence ID" value="NZ_CP017305.1"/>
</dbReference>
<dbReference type="EMBL" id="CP017305">
    <property type="protein sequence ID" value="AOS83040.1"/>
    <property type="molecule type" value="Genomic_DNA"/>
</dbReference>
<dbReference type="NCBIfam" id="NF006192">
    <property type="entry name" value="PRK08324.1-6"/>
    <property type="match status" value="1"/>
</dbReference>
<dbReference type="OrthoDB" id="9774430at2"/>
<dbReference type="InterPro" id="IPR001303">
    <property type="entry name" value="Aldolase_II/adducin_N"/>
</dbReference>
<dbReference type="PANTHER" id="PTHR43669">
    <property type="entry name" value="5-KETO-D-GLUCONATE 5-REDUCTASE"/>
    <property type="match status" value="1"/>
</dbReference>
<dbReference type="PANTHER" id="PTHR43669:SF3">
    <property type="entry name" value="ALCOHOL DEHYDROGENASE, PUTATIVE (AFU_ORTHOLOGUE AFUA_3G03445)-RELATED"/>
    <property type="match status" value="1"/>
</dbReference>
<protein>
    <submittedName>
        <fullName evidence="4">Short-chain dehydrogenase</fullName>
    </submittedName>
</protein>
<dbReference type="NCBIfam" id="NF006193">
    <property type="entry name" value="PRK08324.2-1"/>
    <property type="match status" value="1"/>
</dbReference>
<name>A0A1D8CVX2_CHLLM</name>
<evidence type="ECO:0000256" key="2">
    <source>
        <dbReference type="ARBA" id="ARBA00023002"/>
    </source>
</evidence>
<evidence type="ECO:0000313" key="5">
    <source>
        <dbReference type="Proteomes" id="UP000095185"/>
    </source>
</evidence>
<evidence type="ECO:0000256" key="1">
    <source>
        <dbReference type="ARBA" id="ARBA00006484"/>
    </source>
</evidence>
<sequence>MKNLWNESDLNMTVAGRIDAADTPAELVELVYASRLLGKDDRLVMHGGGNTSVKSVLTDFIGNHANVIYIKASGVNLASVDVQDFTPVRIDPLRKLQQMYTSGQRHSEEDIREFSNREFKNFLFLNLFTLTDHMVSRSLSPSIETLLHAFLPHRCIIHTHSLALLTLSNQSEGERLCREALGSGYGMVPYIQPGLGLANLAHDAWEANPSIEGLVLHKHGLVTFGDSAKEAYDRMIDGVNRIEERIASAERKVFAVAPMSAEIAPVEQVAPIVRGACSFEKTSGEKDFQSFVLEFRTSPALLDYLKLADLDAFARKGAMTPDFIIRTKNHPLVAPAPDATNLEGFGKALRERVERFTEEYRAYFERQQAATGMEVSMIDPMPRVVLVPGLGLFGLGRSVADARLTADIAEHSATAMLDAESIGCFESISEKDAFEIEYWDMEQAKVRKSRNGGEFAGKVALVTGGAGAIGLATAKAFKAKGAEIVIMDLDPAALDKAATELGPGTLAIPCDVTNSVAVGEAFDAVSRAFGGLDIVVSNVGVAWQGRIGDVSDELLRRSFELNFFSHQTISQNAVRIMRRQGTGGVLLYNVSKQAVNPGPDFGPYGLPKAATLFLLRQYALDHGRDGIRANGVNADRIRSGLLTPEMIKARSAARGLSERDYMAGNLLGLEVSAEDVADAFVHLALETKTTGSITTVDGGNIAAALR</sequence>
<dbReference type="InterPro" id="IPR036409">
    <property type="entry name" value="Aldolase_II/adducin_N_sf"/>
</dbReference>
<dbReference type="Pfam" id="PF00596">
    <property type="entry name" value="Aldolase_II"/>
    <property type="match status" value="1"/>
</dbReference>
<organism evidence="4 5">
    <name type="scientific">Chlorobaculum limnaeum</name>
    <dbReference type="NCBI Taxonomy" id="274537"/>
    <lineage>
        <taxon>Bacteria</taxon>
        <taxon>Pseudomonadati</taxon>
        <taxon>Chlorobiota</taxon>
        <taxon>Chlorobiia</taxon>
        <taxon>Chlorobiales</taxon>
        <taxon>Chlorobiaceae</taxon>
        <taxon>Chlorobaculum</taxon>
    </lineage>
</organism>
<dbReference type="InterPro" id="IPR002347">
    <property type="entry name" value="SDR_fam"/>
</dbReference>